<dbReference type="InterPro" id="IPR000415">
    <property type="entry name" value="Nitroreductase-like"/>
</dbReference>
<keyword evidence="5 8" id="KW-0521">NADP</keyword>
<evidence type="ECO:0000256" key="1">
    <source>
        <dbReference type="ARBA" id="ARBA00001917"/>
    </source>
</evidence>
<sequence>MQHDFIKAFNELIVTRRSIFPDQFEAGATVDDAVIEQILTNATWAPNHGKTEPWHFTVFTGKGLEVLAKHQSQFYKDNAGDNYVESRYQKLLQNPLKASHVIAIQMVRTTTKNIPEIEDIEAVACAVQNLHLSVHAYGLGGYWTTGGITYKPAAWSLLGIEPPNQLLGFFYIGKIATPSTNAKRKPLAEVTQWIR</sequence>
<keyword evidence="7 8" id="KW-0520">NAD</keyword>
<dbReference type="InterPro" id="IPR052530">
    <property type="entry name" value="NAD(P)H_nitroreductase"/>
</dbReference>
<dbReference type="RefSeq" id="WP_379711086.1">
    <property type="nucleotide sequence ID" value="NZ_JBHSCZ010000005.1"/>
</dbReference>
<dbReference type="InterPro" id="IPR029479">
    <property type="entry name" value="Nitroreductase"/>
</dbReference>
<organism evidence="10 11">
    <name type="scientific">Ferruginibacter yonginensis</name>
    <dbReference type="NCBI Taxonomy" id="1310416"/>
    <lineage>
        <taxon>Bacteria</taxon>
        <taxon>Pseudomonadati</taxon>
        <taxon>Bacteroidota</taxon>
        <taxon>Chitinophagia</taxon>
        <taxon>Chitinophagales</taxon>
        <taxon>Chitinophagaceae</taxon>
        <taxon>Ferruginibacter</taxon>
    </lineage>
</organism>
<protein>
    <recommendedName>
        <fullName evidence="8">Putative NAD(P)H nitroreductase</fullName>
        <ecNumber evidence="8">1.-.-.-</ecNumber>
    </recommendedName>
</protein>
<evidence type="ECO:0000256" key="8">
    <source>
        <dbReference type="PIRNR" id="PIRNR000232"/>
    </source>
</evidence>
<name>A0ABV8QW35_9BACT</name>
<keyword evidence="3 8" id="KW-0285">Flavoprotein</keyword>
<evidence type="ECO:0000313" key="10">
    <source>
        <dbReference type="EMBL" id="MFC4263927.1"/>
    </source>
</evidence>
<dbReference type="CDD" id="cd02135">
    <property type="entry name" value="YdjA-like"/>
    <property type="match status" value="1"/>
</dbReference>
<comment type="cofactor">
    <cofactor evidence="1 8">
        <name>FMN</name>
        <dbReference type="ChEBI" id="CHEBI:58210"/>
    </cofactor>
</comment>
<dbReference type="EC" id="1.-.-.-" evidence="8"/>
<evidence type="ECO:0000313" key="11">
    <source>
        <dbReference type="Proteomes" id="UP001595907"/>
    </source>
</evidence>
<evidence type="ECO:0000256" key="2">
    <source>
        <dbReference type="ARBA" id="ARBA00007118"/>
    </source>
</evidence>
<dbReference type="PANTHER" id="PTHR43821">
    <property type="entry name" value="NAD(P)H NITROREDUCTASE YDJA-RELATED"/>
    <property type="match status" value="1"/>
</dbReference>
<evidence type="ECO:0000256" key="6">
    <source>
        <dbReference type="ARBA" id="ARBA00023002"/>
    </source>
</evidence>
<gene>
    <name evidence="10" type="ORF">ACFOWM_13620</name>
</gene>
<evidence type="ECO:0000256" key="7">
    <source>
        <dbReference type="ARBA" id="ARBA00023027"/>
    </source>
</evidence>
<dbReference type="SUPFAM" id="SSF55469">
    <property type="entry name" value="FMN-dependent nitroreductase-like"/>
    <property type="match status" value="1"/>
</dbReference>
<dbReference type="Gene3D" id="3.40.109.10">
    <property type="entry name" value="NADH Oxidase"/>
    <property type="match status" value="1"/>
</dbReference>
<reference evidence="11" key="1">
    <citation type="journal article" date="2019" name="Int. J. Syst. Evol. Microbiol.">
        <title>The Global Catalogue of Microorganisms (GCM) 10K type strain sequencing project: providing services to taxonomists for standard genome sequencing and annotation.</title>
        <authorList>
            <consortium name="The Broad Institute Genomics Platform"/>
            <consortium name="The Broad Institute Genome Sequencing Center for Infectious Disease"/>
            <person name="Wu L."/>
            <person name="Ma J."/>
        </authorList>
    </citation>
    <scope>NUCLEOTIDE SEQUENCE [LARGE SCALE GENOMIC DNA]</scope>
    <source>
        <strain evidence="11">CECT 8289</strain>
    </source>
</reference>
<evidence type="ECO:0000256" key="3">
    <source>
        <dbReference type="ARBA" id="ARBA00022630"/>
    </source>
</evidence>
<evidence type="ECO:0000256" key="5">
    <source>
        <dbReference type="ARBA" id="ARBA00022857"/>
    </source>
</evidence>
<keyword evidence="4 8" id="KW-0288">FMN</keyword>
<dbReference type="EMBL" id="JBHSCZ010000005">
    <property type="protein sequence ID" value="MFC4263927.1"/>
    <property type="molecule type" value="Genomic_DNA"/>
</dbReference>
<proteinExistence type="inferred from homology"/>
<comment type="caution">
    <text evidence="10">The sequence shown here is derived from an EMBL/GenBank/DDBJ whole genome shotgun (WGS) entry which is preliminary data.</text>
</comment>
<dbReference type="PANTHER" id="PTHR43821:SF1">
    <property type="entry name" value="NAD(P)H NITROREDUCTASE YDJA-RELATED"/>
    <property type="match status" value="1"/>
</dbReference>
<accession>A0ABV8QW35</accession>
<keyword evidence="11" id="KW-1185">Reference proteome</keyword>
<evidence type="ECO:0000259" key="9">
    <source>
        <dbReference type="Pfam" id="PF00881"/>
    </source>
</evidence>
<comment type="similarity">
    <text evidence="2 8">Belongs to the nitroreductase family.</text>
</comment>
<dbReference type="InterPro" id="IPR026021">
    <property type="entry name" value="YdjA-like"/>
</dbReference>
<evidence type="ECO:0000256" key="4">
    <source>
        <dbReference type="ARBA" id="ARBA00022643"/>
    </source>
</evidence>
<dbReference type="PIRSF" id="PIRSF000232">
    <property type="entry name" value="YdjA"/>
    <property type="match status" value="1"/>
</dbReference>
<dbReference type="Pfam" id="PF00881">
    <property type="entry name" value="Nitroreductase"/>
    <property type="match status" value="1"/>
</dbReference>
<dbReference type="Proteomes" id="UP001595907">
    <property type="component" value="Unassembled WGS sequence"/>
</dbReference>
<keyword evidence="6 8" id="KW-0560">Oxidoreductase</keyword>
<feature type="domain" description="Nitroreductase" evidence="9">
    <location>
        <begin position="13"/>
        <end position="174"/>
    </location>
</feature>